<keyword evidence="1" id="KW-0472">Membrane</keyword>
<organism evidence="3 4">
    <name type="scientific">Candidatus Enterococcus lemimoniae</name>
    <dbReference type="NCBI Taxonomy" id="1834167"/>
    <lineage>
        <taxon>Bacteria</taxon>
        <taxon>Bacillati</taxon>
        <taxon>Bacillota</taxon>
        <taxon>Bacilli</taxon>
        <taxon>Lactobacillales</taxon>
        <taxon>Enterococcaceae</taxon>
        <taxon>Enterococcus</taxon>
    </lineage>
</organism>
<evidence type="ECO:0000313" key="4">
    <source>
        <dbReference type="Proteomes" id="UP000195080"/>
    </source>
</evidence>
<feature type="transmembrane region" description="Helical" evidence="1">
    <location>
        <begin position="69"/>
        <end position="89"/>
    </location>
</feature>
<evidence type="ECO:0000256" key="2">
    <source>
        <dbReference type="SAM" id="SignalP"/>
    </source>
</evidence>
<evidence type="ECO:0008006" key="5">
    <source>
        <dbReference type="Google" id="ProtNLM"/>
    </source>
</evidence>
<name>A0ABZ2TAJ3_9ENTE</name>
<gene>
    <name evidence="3" type="ORF">A5866_001916</name>
</gene>
<protein>
    <recommendedName>
        <fullName evidence="5">Gram-positive cocci surface proteins LPxTG domain-containing protein</fullName>
    </recommendedName>
</protein>
<dbReference type="RefSeq" id="WP_086445562.1">
    <property type="nucleotide sequence ID" value="NZ_CP147248.1"/>
</dbReference>
<feature type="signal peptide" evidence="2">
    <location>
        <begin position="1"/>
        <end position="33"/>
    </location>
</feature>
<reference evidence="3 4" key="2">
    <citation type="submission" date="2024-03" db="EMBL/GenBank/DDBJ databases">
        <title>The Genome Sequence of Enterococcus sp. DIV0727d.</title>
        <authorList>
            <consortium name="The Broad Institute Genomics Platform"/>
            <consortium name="The Broad Institute Microbial Omics Core"/>
            <consortium name="The Broad Institute Genomic Center for Infectious Diseases"/>
            <person name="Earl A."/>
            <person name="Manson A."/>
            <person name="Gilmore M."/>
            <person name="Schwartman J."/>
            <person name="Shea T."/>
            <person name="Abouelleil A."/>
            <person name="Cao P."/>
            <person name="Chapman S."/>
            <person name="Cusick C."/>
            <person name="Young S."/>
            <person name="Neafsey D."/>
            <person name="Nusbaum C."/>
            <person name="Birren B."/>
        </authorList>
    </citation>
    <scope>NUCLEOTIDE SEQUENCE [LARGE SCALE GENOMIC DNA]</scope>
    <source>
        <strain evidence="3 4">12C11_DIV0727</strain>
    </source>
</reference>
<evidence type="ECO:0000313" key="3">
    <source>
        <dbReference type="EMBL" id="WYJ86832.1"/>
    </source>
</evidence>
<accession>A0ABZ2TAJ3</accession>
<keyword evidence="4" id="KW-1185">Reference proteome</keyword>
<keyword evidence="1" id="KW-0812">Transmembrane</keyword>
<evidence type="ECO:0000256" key="1">
    <source>
        <dbReference type="SAM" id="Phobius"/>
    </source>
</evidence>
<feature type="chain" id="PRO_5047236174" description="Gram-positive cocci surface proteins LPxTG domain-containing protein" evidence="2">
    <location>
        <begin position="34"/>
        <end position="94"/>
    </location>
</feature>
<proteinExistence type="predicted"/>
<sequence length="94" mass="10629">MFFSKKNRKSLTLNTTLLLFSLFLIFSSKSVHSESIVSDARVEVVREDSLTNKKNPASKTPFPKTNEQINFLIFAIGILIILSSAKLIYDKYGN</sequence>
<dbReference type="Proteomes" id="UP000195080">
    <property type="component" value="Chromosome"/>
</dbReference>
<keyword evidence="1" id="KW-1133">Transmembrane helix</keyword>
<keyword evidence="2" id="KW-0732">Signal</keyword>
<dbReference type="EMBL" id="CP147248">
    <property type="protein sequence ID" value="WYJ86832.1"/>
    <property type="molecule type" value="Genomic_DNA"/>
</dbReference>
<reference evidence="4" key="1">
    <citation type="submission" date="2017-05" db="EMBL/GenBank/DDBJ databases">
        <title>The Genome Sequence of EEnterococcus faecalis 9F2_4866.</title>
        <authorList>
            <consortium name="The Broad Institute Genomics Platform"/>
            <consortium name="The Broad Institute Genomic Center for Infectious Diseases"/>
            <person name="Earl A."/>
            <person name="Manson A."/>
            <person name="Schwartman J."/>
            <person name="Gilmore M."/>
            <person name="Abouelleil A."/>
            <person name="Cao P."/>
            <person name="Chapman S."/>
            <person name="Cusick C."/>
            <person name="Shea T."/>
            <person name="Young S."/>
            <person name="Neafsey D."/>
            <person name="Nusbaum C."/>
            <person name="Birren B."/>
        </authorList>
    </citation>
    <scope>NUCLEOTIDE SEQUENCE [LARGE SCALE GENOMIC DNA]</scope>
    <source>
        <strain evidence="4">12C11_DIV0727</strain>
    </source>
</reference>